<name>A0AAP0RVV4_LIQFO</name>
<gene>
    <name evidence="2" type="ORF">L1049_010881</name>
</gene>
<dbReference type="Pfam" id="PF10551">
    <property type="entry name" value="MULE"/>
    <property type="match status" value="1"/>
</dbReference>
<accession>A0AAP0RVV4</accession>
<evidence type="ECO:0000313" key="3">
    <source>
        <dbReference type="Proteomes" id="UP001415857"/>
    </source>
</evidence>
<dbReference type="InterPro" id="IPR018289">
    <property type="entry name" value="MULE_transposase_dom"/>
</dbReference>
<evidence type="ECO:0000259" key="1">
    <source>
        <dbReference type="Pfam" id="PF10551"/>
    </source>
</evidence>
<feature type="domain" description="MULE transposase" evidence="1">
    <location>
        <begin position="57"/>
        <end position="149"/>
    </location>
</feature>
<dbReference type="Proteomes" id="UP001415857">
    <property type="component" value="Unassembled WGS sequence"/>
</dbReference>
<dbReference type="EMBL" id="JBBPBK010000006">
    <property type="protein sequence ID" value="KAK9282661.1"/>
    <property type="molecule type" value="Genomic_DNA"/>
</dbReference>
<dbReference type="PANTHER" id="PTHR47718">
    <property type="entry name" value="OS01G0519700 PROTEIN"/>
    <property type="match status" value="1"/>
</dbReference>
<dbReference type="AlphaFoldDB" id="A0AAP0RVV4"/>
<protein>
    <recommendedName>
        <fullName evidence="1">MULE transposase domain-containing protein</fullName>
    </recommendedName>
</protein>
<organism evidence="2 3">
    <name type="scientific">Liquidambar formosana</name>
    <name type="common">Formosan gum</name>
    <dbReference type="NCBI Taxonomy" id="63359"/>
    <lineage>
        <taxon>Eukaryota</taxon>
        <taxon>Viridiplantae</taxon>
        <taxon>Streptophyta</taxon>
        <taxon>Embryophyta</taxon>
        <taxon>Tracheophyta</taxon>
        <taxon>Spermatophyta</taxon>
        <taxon>Magnoliopsida</taxon>
        <taxon>eudicotyledons</taxon>
        <taxon>Gunneridae</taxon>
        <taxon>Pentapetalae</taxon>
        <taxon>Saxifragales</taxon>
        <taxon>Altingiaceae</taxon>
        <taxon>Liquidambar</taxon>
    </lineage>
</organism>
<sequence length="389" mass="44122">MTVLELQAGGLENIGCTEEKNSSFTFTIKENSENKFTHCFWANATSKKEYKFFGDVVIFYTTYNTNKYGLIFAPIVGVNNHWQTVMFGCAFLSGETTDSFVWLFEQFLKAMPASPPKMIIIDQDPTMPNAIAQLFPNALHRYCSWHILNKFSEKLNAISLKGSCTQQHEELISDHVDKNEKPKLKTPLLMEKQIADIYTHTIFLKFQDELCQCFVYVLTKKGEDERNFIYEVKNEGMMEGEEYSEALREHLLSFHANIKTSVGTGGSGGGVLSKINHPQEPIYNDPSQVQAKGCGRRLRGWKEISKNSNVRSRNAMDATKLDSHMTKEIVQMTSPIAGVHCWCFSLSRSPIKIEANGKWKLKSQGLKTCGQSRENSRCAISPDTEKDKF</sequence>
<comment type="caution">
    <text evidence="2">The sequence shown here is derived from an EMBL/GenBank/DDBJ whole genome shotgun (WGS) entry which is preliminary data.</text>
</comment>
<reference evidence="2 3" key="1">
    <citation type="journal article" date="2024" name="Plant J.">
        <title>Genome sequences and population genomics reveal climatic adaptation and genomic divergence between two closely related sweetgum species.</title>
        <authorList>
            <person name="Xu W.Q."/>
            <person name="Ren C.Q."/>
            <person name="Zhang X.Y."/>
            <person name="Comes H.P."/>
            <person name="Liu X.H."/>
            <person name="Li Y.G."/>
            <person name="Kettle C.J."/>
            <person name="Jalonen R."/>
            <person name="Gaisberger H."/>
            <person name="Ma Y.Z."/>
            <person name="Qiu Y.X."/>
        </authorList>
    </citation>
    <scope>NUCLEOTIDE SEQUENCE [LARGE SCALE GENOMIC DNA]</scope>
    <source>
        <strain evidence="2">Hangzhou</strain>
    </source>
</reference>
<keyword evidence="3" id="KW-1185">Reference proteome</keyword>
<proteinExistence type="predicted"/>
<evidence type="ECO:0000313" key="2">
    <source>
        <dbReference type="EMBL" id="KAK9282661.1"/>
    </source>
</evidence>